<accession>G4TMB3</accession>
<reference evidence="3 4" key="1">
    <citation type="journal article" date="2011" name="PLoS Pathog.">
        <title>Endophytic Life Strategies Decoded by Genome and Transcriptome Analyses of the Mutualistic Root Symbiont Piriformospora indica.</title>
        <authorList>
            <person name="Zuccaro A."/>
            <person name="Lahrmann U."/>
            <person name="Guldener U."/>
            <person name="Langen G."/>
            <person name="Pfiffi S."/>
            <person name="Biedenkopf D."/>
            <person name="Wong P."/>
            <person name="Samans B."/>
            <person name="Grimm C."/>
            <person name="Basiewicz M."/>
            <person name="Murat C."/>
            <person name="Martin F."/>
            <person name="Kogel K.H."/>
        </authorList>
    </citation>
    <scope>NUCLEOTIDE SEQUENCE [LARGE SCALE GENOMIC DNA]</scope>
    <source>
        <strain evidence="3 4">DSM 11827</strain>
    </source>
</reference>
<keyword evidence="4" id="KW-1185">Reference proteome</keyword>
<feature type="compositionally biased region" description="Pro residues" evidence="1">
    <location>
        <begin position="702"/>
        <end position="722"/>
    </location>
</feature>
<dbReference type="HOGENOM" id="CLU_379971_0_0_1"/>
<feature type="region of interest" description="Disordered" evidence="1">
    <location>
        <begin position="540"/>
        <end position="559"/>
    </location>
</feature>
<dbReference type="STRING" id="1109443.G4TMB3"/>
<evidence type="ECO:0000313" key="4">
    <source>
        <dbReference type="Proteomes" id="UP000007148"/>
    </source>
</evidence>
<keyword evidence="2" id="KW-0472">Membrane</keyword>
<feature type="transmembrane region" description="Helical" evidence="2">
    <location>
        <begin position="340"/>
        <end position="359"/>
    </location>
</feature>
<protein>
    <submittedName>
        <fullName evidence="3">Uncharacterized protein</fullName>
    </submittedName>
</protein>
<feature type="transmembrane region" description="Helical" evidence="2">
    <location>
        <begin position="28"/>
        <end position="52"/>
    </location>
</feature>
<feature type="transmembrane region" description="Helical" evidence="2">
    <location>
        <begin position="403"/>
        <end position="429"/>
    </location>
</feature>
<dbReference type="OrthoDB" id="2448307at2759"/>
<dbReference type="PANTHER" id="PTHR34391:SF2">
    <property type="entry name" value="TRP C-TERMINAL DOMAIN-CONTAINING PROTEIN"/>
    <property type="match status" value="1"/>
</dbReference>
<dbReference type="AlphaFoldDB" id="G4TMB3"/>
<keyword evidence="2" id="KW-1133">Transmembrane helix</keyword>
<dbReference type="Proteomes" id="UP000007148">
    <property type="component" value="Unassembled WGS sequence"/>
</dbReference>
<keyword evidence="2" id="KW-0812">Transmembrane</keyword>
<feature type="region of interest" description="Disordered" evidence="1">
    <location>
        <begin position="636"/>
        <end position="729"/>
    </location>
</feature>
<feature type="transmembrane region" description="Helical" evidence="2">
    <location>
        <begin position="299"/>
        <end position="319"/>
    </location>
</feature>
<gene>
    <name evidence="3" type="ORF">PIIN_06390</name>
</gene>
<feature type="transmembrane region" description="Helical" evidence="2">
    <location>
        <begin position="371"/>
        <end position="391"/>
    </location>
</feature>
<proteinExistence type="predicted"/>
<dbReference type="InParanoid" id="G4TMB3"/>
<feature type="compositionally biased region" description="Basic and acidic residues" evidence="1">
    <location>
        <begin position="498"/>
        <end position="509"/>
    </location>
</feature>
<dbReference type="eggNOG" id="ENOG502S65M">
    <property type="taxonomic scope" value="Eukaryota"/>
</dbReference>
<feature type="region of interest" description="Disordered" evidence="1">
    <location>
        <begin position="566"/>
        <end position="615"/>
    </location>
</feature>
<dbReference type="InterPro" id="IPR040410">
    <property type="entry name" value="UPF0658_Golgi"/>
</dbReference>
<feature type="region of interest" description="Disordered" evidence="1">
    <location>
        <begin position="475"/>
        <end position="509"/>
    </location>
</feature>
<feature type="region of interest" description="Disordered" evidence="1">
    <location>
        <begin position="111"/>
        <end position="131"/>
    </location>
</feature>
<feature type="compositionally biased region" description="Polar residues" evidence="1">
    <location>
        <begin position="475"/>
        <end position="497"/>
    </location>
</feature>
<feature type="compositionally biased region" description="Low complexity" evidence="1">
    <location>
        <begin position="566"/>
        <end position="584"/>
    </location>
</feature>
<name>G4TMB3_SERID</name>
<evidence type="ECO:0000256" key="1">
    <source>
        <dbReference type="SAM" id="MobiDB-lite"/>
    </source>
</evidence>
<comment type="caution">
    <text evidence="3">The sequence shown here is derived from an EMBL/GenBank/DDBJ whole genome shotgun (WGS) entry which is preliminary data.</text>
</comment>
<organism evidence="3 4">
    <name type="scientific">Serendipita indica (strain DSM 11827)</name>
    <name type="common">Root endophyte fungus</name>
    <name type="synonym">Piriformospora indica</name>
    <dbReference type="NCBI Taxonomy" id="1109443"/>
    <lineage>
        <taxon>Eukaryota</taxon>
        <taxon>Fungi</taxon>
        <taxon>Dikarya</taxon>
        <taxon>Basidiomycota</taxon>
        <taxon>Agaricomycotina</taxon>
        <taxon>Agaricomycetes</taxon>
        <taxon>Sebacinales</taxon>
        <taxon>Serendipitaceae</taxon>
        <taxon>Serendipita</taxon>
    </lineage>
</organism>
<evidence type="ECO:0000313" key="3">
    <source>
        <dbReference type="EMBL" id="CCA72454.1"/>
    </source>
</evidence>
<dbReference type="GO" id="GO:0005794">
    <property type="term" value="C:Golgi apparatus"/>
    <property type="evidence" value="ECO:0007669"/>
    <property type="project" value="TreeGrafter"/>
</dbReference>
<evidence type="ECO:0000256" key="2">
    <source>
        <dbReference type="SAM" id="Phobius"/>
    </source>
</evidence>
<feature type="transmembrane region" description="Helical" evidence="2">
    <location>
        <begin position="256"/>
        <end position="279"/>
    </location>
</feature>
<dbReference type="EMBL" id="CAFZ01000165">
    <property type="protein sequence ID" value="CCA72454.1"/>
    <property type="molecule type" value="Genomic_DNA"/>
</dbReference>
<feature type="transmembrane region" description="Helical" evidence="2">
    <location>
        <begin position="191"/>
        <end position="210"/>
    </location>
</feature>
<dbReference type="PANTHER" id="PTHR34391">
    <property type="entry name" value="UPF0658 GOLGI APPARATUS MEMBRANE PROTEIN C1952.10C-RELATED"/>
    <property type="match status" value="1"/>
</dbReference>
<feature type="compositionally biased region" description="Polar residues" evidence="1">
    <location>
        <begin position="598"/>
        <end position="615"/>
    </location>
</feature>
<feature type="compositionally biased region" description="Polar residues" evidence="1">
    <location>
        <begin position="688"/>
        <end position="699"/>
    </location>
</feature>
<sequence>MRAKDFWGVVPLPAKFNLLWARITQTKWTTILFFLSLVHCVLQVGLQVGAFYNNRANADSFESVIADKRLVQRPFAILESNGDVTLCSDIPKRFGGPDACPMRLSFNGSVSKTSQFDHHDDEEEEEEHRDHSKLKRFYLEVDTNSDGSIKDIELEMIDPKNPTDEAEVDLTCIQTFPWAYDVIHDATREDLVFVVYQGWLFGVTVVAILYESIPHLAAAFASESLATAWSMYKIARTESFKRDFQRIVTNGSCGGVNAVILTFNLLAFLGYGFLALKIYKVYAEKMSKRVEGRPDMERAYRAVLSFSTLVHLTAFFLITGSGLFIDQLFLGRITDVARHVVVYEAVFLILIFLTIPWLMFGLMSIRKESRWGMIAFFVVSLGFVVLWGVMFHSSIYRYMFFTWSFFATMSIFAFLLLISILGLSVYIFLNFGLGLPEYLQAPEVNHPADKVLWQITYDRKYSLDKPIDAVMYNNLPPTNNSQDSRYTLSPSPVSLDTSPEHGGDLEKGTSKPVLSIALPIKPNAVFTESPTSVRSLPFSAARASGTGKSPVGLAGTMSSRPIMLARKTSSGSLKSTSSSRSSSSEATFAPPGLPVRPAQQNRDSNNQGGNLVIPNATSRWSATTISTMPATATAMSTPVLPPLPLSGTGQISINDHERSRRSTMKSVGGMMQSRWSASTTTTTVTTTSNGSGSERLSSQEVPPVPELPRPLPVKPLPNPPAAPRNANVI</sequence>